<dbReference type="RefSeq" id="XP_040740754.1">
    <property type="nucleotide sequence ID" value="XM_040888452.1"/>
</dbReference>
<sequence length="123" mass="13564">MPSVRLVMQVLVLAVGEEAAETALVEVVLSANKDTRAIGWIMKMYGMLHRQSFPRCLYLFAISQIPKPALSSAELEALAKAIRDLATQFPSENSRALGHILGVYRDVISSDNVLAIPEDDPRR</sequence>
<dbReference type="Proteomes" id="UP000193922">
    <property type="component" value="Unassembled WGS sequence"/>
</dbReference>
<organism evidence="2 3">
    <name type="scientific">Linderina pennispora</name>
    <dbReference type="NCBI Taxonomy" id="61395"/>
    <lineage>
        <taxon>Eukaryota</taxon>
        <taxon>Fungi</taxon>
        <taxon>Fungi incertae sedis</taxon>
        <taxon>Zoopagomycota</taxon>
        <taxon>Kickxellomycotina</taxon>
        <taxon>Kickxellomycetes</taxon>
        <taxon>Kickxellales</taxon>
        <taxon>Kickxellaceae</taxon>
        <taxon>Linderina</taxon>
    </lineage>
</organism>
<dbReference type="OrthoDB" id="5550659at2759"/>
<dbReference type="AlphaFoldDB" id="A0A1Y1W0H4"/>
<gene>
    <name evidence="2" type="ORF">DL89DRAFT_269851</name>
</gene>
<proteinExistence type="predicted"/>
<comment type="caution">
    <text evidence="2">The sequence shown here is derived from an EMBL/GenBank/DDBJ whole genome shotgun (WGS) entry which is preliminary data.</text>
</comment>
<dbReference type="EMBL" id="MCFD01000014">
    <property type="protein sequence ID" value="ORX66795.1"/>
    <property type="molecule type" value="Genomic_DNA"/>
</dbReference>
<feature type="signal peptide" evidence="1">
    <location>
        <begin position="1"/>
        <end position="22"/>
    </location>
</feature>
<feature type="non-terminal residue" evidence="2">
    <location>
        <position position="123"/>
    </location>
</feature>
<reference evidence="2 3" key="1">
    <citation type="submission" date="2016-07" db="EMBL/GenBank/DDBJ databases">
        <title>Pervasive Adenine N6-methylation of Active Genes in Fungi.</title>
        <authorList>
            <consortium name="DOE Joint Genome Institute"/>
            <person name="Mondo S.J."/>
            <person name="Dannebaum R.O."/>
            <person name="Kuo R.C."/>
            <person name="Labutti K."/>
            <person name="Haridas S."/>
            <person name="Kuo A."/>
            <person name="Salamov A."/>
            <person name="Ahrendt S.R."/>
            <person name="Lipzen A."/>
            <person name="Sullivan W."/>
            <person name="Andreopoulos W.B."/>
            <person name="Clum A."/>
            <person name="Lindquist E."/>
            <person name="Daum C."/>
            <person name="Ramamoorthy G.K."/>
            <person name="Gryganskyi A."/>
            <person name="Culley D."/>
            <person name="Magnuson J.K."/>
            <person name="James T.Y."/>
            <person name="O'Malley M.A."/>
            <person name="Stajich J.E."/>
            <person name="Spatafora J.W."/>
            <person name="Visel A."/>
            <person name="Grigoriev I.V."/>
        </authorList>
    </citation>
    <scope>NUCLEOTIDE SEQUENCE [LARGE SCALE GENOMIC DNA]</scope>
    <source>
        <strain evidence="2 3">ATCC 12442</strain>
    </source>
</reference>
<name>A0A1Y1W0H4_9FUNG</name>
<feature type="chain" id="PRO_5010992321" evidence="1">
    <location>
        <begin position="23"/>
        <end position="123"/>
    </location>
</feature>
<evidence type="ECO:0000256" key="1">
    <source>
        <dbReference type="SAM" id="SignalP"/>
    </source>
</evidence>
<evidence type="ECO:0000313" key="3">
    <source>
        <dbReference type="Proteomes" id="UP000193922"/>
    </source>
</evidence>
<protein>
    <submittedName>
        <fullName evidence="2">Uncharacterized protein</fullName>
    </submittedName>
</protein>
<dbReference type="GeneID" id="63805100"/>
<keyword evidence="1" id="KW-0732">Signal</keyword>
<evidence type="ECO:0000313" key="2">
    <source>
        <dbReference type="EMBL" id="ORX66795.1"/>
    </source>
</evidence>
<accession>A0A1Y1W0H4</accession>
<keyword evidence="3" id="KW-1185">Reference proteome</keyword>